<evidence type="ECO:0000256" key="1">
    <source>
        <dbReference type="SAM" id="MobiDB-lite"/>
    </source>
</evidence>
<sequence>MGQSKSAIREERAPSAAPAPFRGRGRPPASFTRRTGQHAEAAETQRETGSSSSAATSPATHFGSDPDISPVARRPPPTRLSTIIDPMDLAEGEFIEHPQGHLVGRYALLADSQRPLSLRERQEKIRRAVELSQREEAERAAAVRAGKWWRRWGRILGKGLRGEDQEGKKASKEKKKREKMEKRAVK</sequence>
<name>A0ABR0KV72_9PEZI</name>
<proteinExistence type="predicted"/>
<evidence type="ECO:0000313" key="2">
    <source>
        <dbReference type="EMBL" id="KAK5130313.1"/>
    </source>
</evidence>
<keyword evidence="3" id="KW-1185">Reference proteome</keyword>
<organism evidence="2 3">
    <name type="scientific">Cryomyces antarcticus</name>
    <dbReference type="NCBI Taxonomy" id="329879"/>
    <lineage>
        <taxon>Eukaryota</taxon>
        <taxon>Fungi</taxon>
        <taxon>Dikarya</taxon>
        <taxon>Ascomycota</taxon>
        <taxon>Pezizomycotina</taxon>
        <taxon>Dothideomycetes</taxon>
        <taxon>Dothideomycetes incertae sedis</taxon>
        <taxon>Cryomyces</taxon>
    </lineage>
</organism>
<feature type="compositionally biased region" description="Basic and acidic residues" evidence="1">
    <location>
        <begin position="160"/>
        <end position="170"/>
    </location>
</feature>
<comment type="caution">
    <text evidence="2">The sequence shown here is derived from an EMBL/GenBank/DDBJ whole genome shotgun (WGS) entry which is preliminary data.</text>
</comment>
<feature type="region of interest" description="Disordered" evidence="1">
    <location>
        <begin position="160"/>
        <end position="186"/>
    </location>
</feature>
<feature type="compositionally biased region" description="Low complexity" evidence="1">
    <location>
        <begin position="14"/>
        <end position="31"/>
    </location>
</feature>
<feature type="compositionally biased region" description="Low complexity" evidence="1">
    <location>
        <begin position="48"/>
        <end position="60"/>
    </location>
</feature>
<feature type="region of interest" description="Disordered" evidence="1">
    <location>
        <begin position="1"/>
        <end position="82"/>
    </location>
</feature>
<gene>
    <name evidence="2" type="ORF">LTR16_001606</name>
</gene>
<dbReference type="Proteomes" id="UP001357485">
    <property type="component" value="Unassembled WGS sequence"/>
</dbReference>
<dbReference type="EMBL" id="JAVRRA010024710">
    <property type="protein sequence ID" value="KAK5130313.1"/>
    <property type="molecule type" value="Genomic_DNA"/>
</dbReference>
<evidence type="ECO:0000313" key="3">
    <source>
        <dbReference type="Proteomes" id="UP001357485"/>
    </source>
</evidence>
<accession>A0ABR0KV72</accession>
<protein>
    <submittedName>
        <fullName evidence="2">Uncharacterized protein</fullName>
    </submittedName>
</protein>
<reference evidence="2 3" key="1">
    <citation type="submission" date="2023-08" db="EMBL/GenBank/DDBJ databases">
        <title>Black Yeasts Isolated from many extreme environments.</title>
        <authorList>
            <person name="Coleine C."/>
            <person name="Stajich J.E."/>
            <person name="Selbmann L."/>
        </authorList>
    </citation>
    <scope>NUCLEOTIDE SEQUENCE [LARGE SCALE GENOMIC DNA]</scope>
    <source>
        <strain evidence="2 3">CCFEE 536</strain>
    </source>
</reference>